<dbReference type="InterPro" id="IPR021739">
    <property type="entry name" value="SaV-like"/>
</dbReference>
<name>A0A9E6N9F6_9CAUD</name>
<sequence length="177" mass="19965">MTEAPQCDGGCQYAKDVGMPEHSCAGTCMYLNHPDNQEVTMKVGDTVVFCNPEMINFYGVTGVVLEVDEYHVTLKDTNGKRRRFSRENCRVVSTPPAPAGEFDVVAKPKHYQFFPDVEAIEIIARSMTVAEFRGYCLGNRLKYRLRAGQKDDPKQELDKSDAYIALFERCKGLCYAE</sequence>
<dbReference type="Pfam" id="PF11753">
    <property type="entry name" value="DUF3310"/>
    <property type="match status" value="1"/>
</dbReference>
<reference evidence="1" key="1">
    <citation type="submission" date="2021-06" db="EMBL/GenBank/DDBJ databases">
        <title>Four novel Curtobacterium phages isolated from Environmental samples.</title>
        <authorList>
            <person name="Alanin K.W.S."/>
            <person name="Djurhuus A.M."/>
            <person name="Olsen N.S."/>
            <person name="Carstens A.B."/>
            <person name="Nielsen T.K."/>
            <person name="Kot W."/>
            <person name="Hansen L.H."/>
        </authorList>
    </citation>
    <scope>NUCLEOTIDE SEQUENCE</scope>
</reference>
<keyword evidence="1" id="KW-0418">Kinase</keyword>
<dbReference type="GO" id="GO:0016301">
    <property type="term" value="F:kinase activity"/>
    <property type="evidence" value="ECO:0007669"/>
    <property type="project" value="UniProtKB-KW"/>
</dbReference>
<protein>
    <submittedName>
        <fullName evidence="1">Nucleotide kinase</fullName>
    </submittedName>
</protein>
<organism evidence="1 2">
    <name type="scientific">Erwinia phage Zoomie</name>
    <dbReference type="NCBI Taxonomy" id="2851072"/>
    <lineage>
        <taxon>Viruses</taxon>
        <taxon>Duplodnaviria</taxon>
        <taxon>Heunggongvirae</taxon>
        <taxon>Uroviricota</taxon>
        <taxon>Caudoviricetes</taxon>
        <taxon>Autographivirales</taxon>
        <taxon>Autoscriptoviridae</taxon>
        <taxon>Slopekvirinae</taxon>
        <taxon>Zoomievirus</taxon>
        <taxon>Zoomievirus zoomie</taxon>
    </lineage>
</organism>
<evidence type="ECO:0000313" key="2">
    <source>
        <dbReference type="Proteomes" id="UP001055587"/>
    </source>
</evidence>
<keyword evidence="2" id="KW-1185">Reference proteome</keyword>
<proteinExistence type="predicted"/>
<dbReference type="Proteomes" id="UP001055587">
    <property type="component" value="Segment"/>
</dbReference>
<dbReference type="EMBL" id="MZ333135">
    <property type="protein sequence ID" value="QXG07776.1"/>
    <property type="molecule type" value="Genomic_DNA"/>
</dbReference>
<accession>A0A9E6N9F6</accession>
<evidence type="ECO:0000313" key="1">
    <source>
        <dbReference type="EMBL" id="QXG07776.1"/>
    </source>
</evidence>
<keyword evidence="1" id="KW-0808">Transferase</keyword>